<gene>
    <name evidence="1" type="ORF">VE96_C0024G0001</name>
</gene>
<evidence type="ECO:0000313" key="2">
    <source>
        <dbReference type="Proteomes" id="UP000034752"/>
    </source>
</evidence>
<comment type="caution">
    <text evidence="1">The sequence shown here is derived from an EMBL/GenBank/DDBJ whole genome shotgun (WGS) entry which is preliminary data.</text>
</comment>
<evidence type="ECO:0000313" key="1">
    <source>
        <dbReference type="EMBL" id="KKT51864.1"/>
    </source>
</evidence>
<feature type="non-terminal residue" evidence="1">
    <location>
        <position position="1"/>
    </location>
</feature>
<accession>A0A0G1KVD0</accession>
<organism evidence="1 2">
    <name type="scientific">candidate division Kazan bacterium GW2011_GWA1_44_22</name>
    <dbReference type="NCBI Taxonomy" id="1620410"/>
    <lineage>
        <taxon>Bacteria</taxon>
        <taxon>Bacteria division Kazan-3B-28</taxon>
    </lineage>
</organism>
<dbReference type="PANTHER" id="PTHR37326:SF1">
    <property type="entry name" value="BLL3975 PROTEIN"/>
    <property type="match status" value="1"/>
</dbReference>
<dbReference type="InterPro" id="IPR053138">
    <property type="entry name" value="N-alpha-Ac-DABA_deacetylase"/>
</dbReference>
<reference evidence="1 2" key="1">
    <citation type="journal article" date="2015" name="Nature">
        <title>rRNA introns, odd ribosomes, and small enigmatic genomes across a large radiation of phyla.</title>
        <authorList>
            <person name="Brown C.T."/>
            <person name="Hug L.A."/>
            <person name="Thomas B.C."/>
            <person name="Sharon I."/>
            <person name="Castelle C.J."/>
            <person name="Singh A."/>
            <person name="Wilkins M.J."/>
            <person name="Williams K.H."/>
            <person name="Banfield J.F."/>
        </authorList>
    </citation>
    <scope>NUCLEOTIDE SEQUENCE [LARGE SCALE GENOMIC DNA]</scope>
</reference>
<dbReference type="EMBL" id="LCIJ01000024">
    <property type="protein sequence ID" value="KKT51864.1"/>
    <property type="molecule type" value="Genomic_DNA"/>
</dbReference>
<sequence>QEEADDKDDLKRTLSGSLLLKNIPAITLELGEAYIVNEQNVEEGVKAIWNILMKLGMVNPTEQKMDYSIPAELQGKILHYSHQPVSSASGIIRFKVKPGQLVKKDQPIAKIYNVFGRLEQTLAAEHDGIVLGHADSSVALPGEPIVSFGFL</sequence>
<dbReference type="Proteomes" id="UP000034752">
    <property type="component" value="Unassembled WGS sequence"/>
</dbReference>
<dbReference type="Gene3D" id="3.40.630.10">
    <property type="entry name" value="Zn peptidases"/>
    <property type="match status" value="1"/>
</dbReference>
<dbReference type="SUPFAM" id="SSF53187">
    <property type="entry name" value="Zn-dependent exopeptidases"/>
    <property type="match status" value="1"/>
</dbReference>
<dbReference type="AlphaFoldDB" id="A0A0G1KVD0"/>
<dbReference type="PANTHER" id="PTHR37326">
    <property type="entry name" value="BLL3975 PROTEIN"/>
    <property type="match status" value="1"/>
</dbReference>
<protein>
    <submittedName>
        <fullName evidence="1">Succinate dehydrogenase subunit</fullName>
    </submittedName>
</protein>
<name>A0A0G1KVD0_UNCK3</name>
<proteinExistence type="predicted"/>